<feature type="non-terminal residue" evidence="2">
    <location>
        <position position="110"/>
    </location>
</feature>
<accession>A0A6J4Q1K7</accession>
<gene>
    <name evidence="2" type="ORF">AVDCRST_MAG51-2689</name>
</gene>
<feature type="non-terminal residue" evidence="2">
    <location>
        <position position="1"/>
    </location>
</feature>
<sequence>GERPHQAHLRRDLRGRRPEGRKAGPGRLLGRVVRALQDDRAHPRRGLQHLPGQAAGGQDERRREPRHPGQVRHPRHPDADAVQGRPAGRHQGRRDEQGAAHRFPRPAAGV</sequence>
<name>A0A6J4Q1K7_9BURK</name>
<reference evidence="2" key="1">
    <citation type="submission" date="2020-02" db="EMBL/GenBank/DDBJ databases">
        <authorList>
            <person name="Meier V. D."/>
        </authorList>
    </citation>
    <scope>NUCLEOTIDE SEQUENCE</scope>
    <source>
        <strain evidence="2">AVDCRST_MAG51</strain>
    </source>
</reference>
<feature type="region of interest" description="Disordered" evidence="1">
    <location>
        <begin position="1"/>
        <end position="110"/>
    </location>
</feature>
<organism evidence="2">
    <name type="scientific">uncultured Ramlibacter sp</name>
    <dbReference type="NCBI Taxonomy" id="260755"/>
    <lineage>
        <taxon>Bacteria</taxon>
        <taxon>Pseudomonadati</taxon>
        <taxon>Pseudomonadota</taxon>
        <taxon>Betaproteobacteria</taxon>
        <taxon>Burkholderiales</taxon>
        <taxon>Comamonadaceae</taxon>
        <taxon>Ramlibacter</taxon>
        <taxon>environmental samples</taxon>
    </lineage>
</organism>
<proteinExistence type="predicted"/>
<protein>
    <submittedName>
        <fullName evidence="2">Thioredoxin</fullName>
    </submittedName>
</protein>
<dbReference type="AlphaFoldDB" id="A0A6J4Q1K7"/>
<dbReference type="EMBL" id="CADCUX010000576">
    <property type="protein sequence ID" value="CAA9431943.1"/>
    <property type="molecule type" value="Genomic_DNA"/>
</dbReference>
<feature type="compositionally biased region" description="Basic and acidic residues" evidence="1">
    <location>
        <begin position="58"/>
        <end position="67"/>
    </location>
</feature>
<feature type="compositionally biased region" description="Basic and acidic residues" evidence="1">
    <location>
        <begin position="1"/>
        <end position="22"/>
    </location>
</feature>
<evidence type="ECO:0000313" key="2">
    <source>
        <dbReference type="EMBL" id="CAA9431943.1"/>
    </source>
</evidence>
<evidence type="ECO:0000256" key="1">
    <source>
        <dbReference type="SAM" id="MobiDB-lite"/>
    </source>
</evidence>